<dbReference type="Pfam" id="PF13540">
    <property type="entry name" value="RCC1_2"/>
    <property type="match status" value="3"/>
</dbReference>
<dbReference type="RefSeq" id="WP_015443109.1">
    <property type="nucleotide sequence ID" value="NC_020520.1"/>
</dbReference>
<dbReference type="GO" id="GO:0005085">
    <property type="term" value="F:guanyl-nucleotide exchange factor activity"/>
    <property type="evidence" value="ECO:0007669"/>
    <property type="project" value="TreeGrafter"/>
</dbReference>
<evidence type="ECO:0000313" key="6">
    <source>
        <dbReference type="EMBL" id="BAN03862.1"/>
    </source>
</evidence>
<keyword evidence="4" id="KW-0812">Transmembrane</keyword>
<feature type="domain" description="RCC1-like" evidence="5">
    <location>
        <begin position="32"/>
        <end position="343"/>
    </location>
</feature>
<evidence type="ECO:0000313" key="7">
    <source>
        <dbReference type="Proteomes" id="UP000011863"/>
    </source>
</evidence>
<organism evidence="6 7">
    <name type="scientific">Ilumatobacter coccineus (strain NBRC 103263 / KCTC 29153 / YM16-304)</name>
    <dbReference type="NCBI Taxonomy" id="1313172"/>
    <lineage>
        <taxon>Bacteria</taxon>
        <taxon>Bacillati</taxon>
        <taxon>Actinomycetota</taxon>
        <taxon>Acidimicrobiia</taxon>
        <taxon>Acidimicrobiales</taxon>
        <taxon>Ilumatobacteraceae</taxon>
        <taxon>Ilumatobacter</taxon>
    </lineage>
</organism>
<dbReference type="SUPFAM" id="SSF50985">
    <property type="entry name" value="RCC1/BLIP-II"/>
    <property type="match status" value="3"/>
</dbReference>
<name>A0A6C7ECY8_ILUCY</name>
<feature type="transmembrane region" description="Helical" evidence="4">
    <location>
        <begin position="12"/>
        <end position="31"/>
    </location>
</feature>
<accession>A0A6C7ECY8</accession>
<dbReference type="KEGG" id="aym:YM304_35480"/>
<evidence type="ECO:0000259" key="5">
    <source>
        <dbReference type="Pfam" id="PF25390"/>
    </source>
</evidence>
<dbReference type="Proteomes" id="UP000011863">
    <property type="component" value="Chromosome"/>
</dbReference>
<keyword evidence="4" id="KW-1133">Transmembrane helix</keyword>
<dbReference type="Pfam" id="PF00415">
    <property type="entry name" value="RCC1"/>
    <property type="match status" value="2"/>
</dbReference>
<dbReference type="InterPro" id="IPR009091">
    <property type="entry name" value="RCC1/BLIP-II"/>
</dbReference>
<dbReference type="PANTHER" id="PTHR45982">
    <property type="entry name" value="REGULATOR OF CHROMOSOME CONDENSATION"/>
    <property type="match status" value="1"/>
</dbReference>
<keyword evidence="1" id="KW-0344">Guanine-nucleotide releasing factor</keyword>
<feature type="region of interest" description="Disordered" evidence="3">
    <location>
        <begin position="747"/>
        <end position="776"/>
    </location>
</feature>
<dbReference type="EMBL" id="AP012057">
    <property type="protein sequence ID" value="BAN03862.1"/>
    <property type="molecule type" value="Genomic_DNA"/>
</dbReference>
<dbReference type="InterPro" id="IPR051553">
    <property type="entry name" value="Ran_GTPase-activating"/>
</dbReference>
<gene>
    <name evidence="6" type="ORF">YM304_35480</name>
</gene>
<keyword evidence="7" id="KW-1185">Reference proteome</keyword>
<dbReference type="InterPro" id="IPR000408">
    <property type="entry name" value="Reg_chr_condens"/>
</dbReference>
<dbReference type="PANTHER" id="PTHR45982:SF1">
    <property type="entry name" value="REGULATOR OF CHROMOSOME CONDENSATION"/>
    <property type="match status" value="1"/>
</dbReference>
<protein>
    <recommendedName>
        <fullName evidence="5">RCC1-like domain-containing protein</fullName>
    </recommendedName>
</protein>
<dbReference type="OrthoDB" id="9796385at2"/>
<evidence type="ECO:0000256" key="3">
    <source>
        <dbReference type="SAM" id="MobiDB-lite"/>
    </source>
</evidence>
<dbReference type="Gene3D" id="2.130.10.30">
    <property type="entry name" value="Regulator of chromosome condensation 1/beta-lactamase-inhibitor protein II"/>
    <property type="match status" value="4"/>
</dbReference>
<dbReference type="Pfam" id="PF25390">
    <property type="entry name" value="WD40_RLD"/>
    <property type="match status" value="1"/>
</dbReference>
<proteinExistence type="predicted"/>
<sequence>MSTTSDPTSRRLGALITSAILAIAAVALVVAPTPNPASAMLDVDGTIAVSTSTACAVLTSGGIECWGGNESGQLGRGFTSLTEPPGTVDSISTATAVATGTNHTCALLATQTVSCWGESFRGQLGDGTTGGSSQPTPAAVPGLGGVVQLAAGNNHTCALTEGGQVICWGDNFDGQLGNGTIGGDDGTPTAVAGIDSAVSIGVGSSRTCAVLDDATVRCWGSNVGGALGNGDTVDSGSPVVGGGLTGVAEVAPGFGFTCARTVAGTVSCWGDNTVGQLGDGNRPVASSVPVPVPGVSGVVDIAAAASTLCVLTAAGDRWCWGANGRAELGDGTLTDVGSPLQLSDLPDAQALAAGGNTFCAVRDAGSVSCWGDNADGEAVGPGVKRNLLPAVMSPTTPASIGGGINHVCAVLGDGSVACAGRNSNEELQNGSLVPSDALVVVPGVDDAIEVSVGNYHGCALDTADEVTCWGANFNAQLGVGVGSNANGIADVGLSGITQVSAGGSHTCAVRPAAGPDDDQLWCWGRNQFGQLGNGSNVVGNTPVEVLRDWYGLERVSVGAEHTCALDDGEAFCWGQGTSGQLGNGSFTDSNVPVEVDGIGAAIDIFAGNRHSCAITGSGQVYCWGFTTLIGGGGSSAVPQTLPITNAVELAGGPDHTCALLDDGTVSCWGSGGNGGLGNGTTGPGFAPVAVTGLTGVTDLSSGDQTCALTASAINCWGSNEFGETGAFPFVLAPTAIALSGAVPATTTTTTTTMPDGSSTTTPGGTTTTVPDAGTASPLIIPVDPARLLDTRPTGSTIDDEHVARGRLDPADEIALHVAGRAGIPAGASAAVLNVTAIGPAGVGYVTAHPCLEPRPLSSSLNYTPGVNLGNEVIVELDDDGNACLFTSASTHLAADVVAYLPADRGFTAVGPARLADTRTSSAAETIDGRFLGRGTLAAGDEYEVEITGRSDVPADADAVVVNVTAIRATGTGYFTVHPCLDDRPNAASLNFVASVNRGNEIIAPLSADGTVCVFTSTASDLSIDVVGHITSERYTPVEPARLLETRDGPGLDTADGVASGIGKQTAGSTVRLDVADRLGIPSDADTVTINLTAIQGESVGYATVHPCLDTPPNAASLNFVPGVNGGNEIIAEVDANGQICIYTSAPVHLTADIAGYTT</sequence>
<evidence type="ECO:0000256" key="4">
    <source>
        <dbReference type="SAM" id="Phobius"/>
    </source>
</evidence>
<evidence type="ECO:0000256" key="2">
    <source>
        <dbReference type="ARBA" id="ARBA00022737"/>
    </source>
</evidence>
<dbReference type="GO" id="GO:0005737">
    <property type="term" value="C:cytoplasm"/>
    <property type="evidence" value="ECO:0007669"/>
    <property type="project" value="TreeGrafter"/>
</dbReference>
<evidence type="ECO:0000256" key="1">
    <source>
        <dbReference type="ARBA" id="ARBA00022658"/>
    </source>
</evidence>
<dbReference type="AlphaFoldDB" id="A0A6C7ECY8"/>
<keyword evidence="2" id="KW-0677">Repeat</keyword>
<dbReference type="PRINTS" id="PR00633">
    <property type="entry name" value="RCCNDNSATION"/>
</dbReference>
<dbReference type="InterPro" id="IPR058923">
    <property type="entry name" value="RCC1-like_dom"/>
</dbReference>
<reference evidence="6 7" key="1">
    <citation type="journal article" date="2013" name="Int. J. Syst. Evol. Microbiol.">
        <title>Ilumatobacter nonamiense sp. nov. and Ilumatobacter coccineum sp. nov., isolated from seashore sand.</title>
        <authorList>
            <person name="Matsumoto A."/>
            <person name="Kasai H."/>
            <person name="Matsuo Y."/>
            <person name="Shizuri Y."/>
            <person name="Ichikawa N."/>
            <person name="Fujita N."/>
            <person name="Omura S."/>
            <person name="Takahashi Y."/>
        </authorList>
    </citation>
    <scope>NUCLEOTIDE SEQUENCE [LARGE SCALE GENOMIC DNA]</scope>
    <source>
        <strain evidence="7">NBRC 103263 / KCTC 29153 / YM16-304</strain>
    </source>
</reference>
<keyword evidence="4" id="KW-0472">Membrane</keyword>